<evidence type="ECO:0000256" key="1">
    <source>
        <dbReference type="ARBA" id="ARBA00022859"/>
    </source>
</evidence>
<dbReference type="InterPro" id="IPR036179">
    <property type="entry name" value="Ig-like_dom_sf"/>
</dbReference>
<dbReference type="PANTHER" id="PTHR23268:SF102">
    <property type="entry name" value="IMMUNOGLOBULIN V-SET DOMAIN-CONTAINING PROTEIN"/>
    <property type="match status" value="1"/>
</dbReference>
<dbReference type="PANTHER" id="PTHR23268">
    <property type="entry name" value="T-CELL RECEPTOR BETA CHAIN"/>
    <property type="match status" value="1"/>
</dbReference>
<dbReference type="GO" id="GO:0007166">
    <property type="term" value="P:cell surface receptor signaling pathway"/>
    <property type="evidence" value="ECO:0007669"/>
    <property type="project" value="TreeGrafter"/>
</dbReference>
<proteinExistence type="predicted"/>
<dbReference type="SUPFAM" id="SSF48726">
    <property type="entry name" value="Immunoglobulin"/>
    <property type="match status" value="1"/>
</dbReference>
<evidence type="ECO:0000313" key="2">
    <source>
        <dbReference type="Ensembl" id="ENSMMOP00000019380.1"/>
    </source>
</evidence>
<dbReference type="Gene3D" id="2.60.40.10">
    <property type="entry name" value="Immunoglobulins"/>
    <property type="match status" value="1"/>
</dbReference>
<dbReference type="InterPro" id="IPR050413">
    <property type="entry name" value="TCR_beta_variable"/>
</dbReference>
<dbReference type="STRING" id="94237.ENSMMOP00000019380"/>
<dbReference type="GO" id="GO:0005886">
    <property type="term" value="C:plasma membrane"/>
    <property type="evidence" value="ECO:0007669"/>
    <property type="project" value="TreeGrafter"/>
</dbReference>
<sequence length="127" mass="14479">MTLLRQLNEEILCIPNDWIGTLKLLGLLSQVFWVEEPGCQDLIHGDSHHEKTNYRVMLWYQQPPGDTAMKLIGYLSYSDATIEDQFKEHFDMSGDLGGDKSKNASLTFKVTERGHSAVYYCAAREAH</sequence>
<name>A0A3Q3WVC9_MOLML</name>
<reference evidence="2" key="2">
    <citation type="submission" date="2025-09" db="UniProtKB">
        <authorList>
            <consortium name="Ensembl"/>
        </authorList>
    </citation>
    <scope>IDENTIFICATION</scope>
</reference>
<dbReference type="GO" id="GO:0002376">
    <property type="term" value="P:immune system process"/>
    <property type="evidence" value="ECO:0007669"/>
    <property type="project" value="UniProtKB-KW"/>
</dbReference>
<dbReference type="InterPro" id="IPR013783">
    <property type="entry name" value="Ig-like_fold"/>
</dbReference>
<dbReference type="AlphaFoldDB" id="A0A3Q3WVC9"/>
<protein>
    <submittedName>
        <fullName evidence="2">Uncharacterized protein</fullName>
    </submittedName>
</protein>
<dbReference type="OMA" id="PNDWIGT"/>
<organism evidence="2 3">
    <name type="scientific">Mola mola</name>
    <name type="common">Ocean sunfish</name>
    <name type="synonym">Tetraodon mola</name>
    <dbReference type="NCBI Taxonomy" id="94237"/>
    <lineage>
        <taxon>Eukaryota</taxon>
        <taxon>Metazoa</taxon>
        <taxon>Chordata</taxon>
        <taxon>Craniata</taxon>
        <taxon>Vertebrata</taxon>
        <taxon>Euteleostomi</taxon>
        <taxon>Actinopterygii</taxon>
        <taxon>Neopterygii</taxon>
        <taxon>Teleostei</taxon>
        <taxon>Neoteleostei</taxon>
        <taxon>Acanthomorphata</taxon>
        <taxon>Eupercaria</taxon>
        <taxon>Tetraodontiformes</taxon>
        <taxon>Molidae</taxon>
        <taxon>Mola</taxon>
    </lineage>
</organism>
<accession>A0A3Q3WVC9</accession>
<evidence type="ECO:0000313" key="3">
    <source>
        <dbReference type="Proteomes" id="UP000261620"/>
    </source>
</evidence>
<keyword evidence="3" id="KW-1185">Reference proteome</keyword>
<reference evidence="2" key="1">
    <citation type="submission" date="2025-08" db="UniProtKB">
        <authorList>
            <consortium name="Ensembl"/>
        </authorList>
    </citation>
    <scope>IDENTIFICATION</scope>
</reference>
<dbReference type="Ensembl" id="ENSMMOT00000019706.1">
    <property type="protein sequence ID" value="ENSMMOP00000019380.1"/>
    <property type="gene ID" value="ENSMMOG00000014688.1"/>
</dbReference>
<dbReference type="Proteomes" id="UP000261620">
    <property type="component" value="Unplaced"/>
</dbReference>
<keyword evidence="1" id="KW-0391">Immunity</keyword>